<dbReference type="Pfam" id="PF00443">
    <property type="entry name" value="UCH"/>
    <property type="match status" value="1"/>
</dbReference>
<organism evidence="4 5">
    <name type="scientific">Gigaspora rosea</name>
    <dbReference type="NCBI Taxonomy" id="44941"/>
    <lineage>
        <taxon>Eukaryota</taxon>
        <taxon>Fungi</taxon>
        <taxon>Fungi incertae sedis</taxon>
        <taxon>Mucoromycota</taxon>
        <taxon>Glomeromycotina</taxon>
        <taxon>Glomeromycetes</taxon>
        <taxon>Diversisporales</taxon>
        <taxon>Gigasporaceae</taxon>
        <taxon>Gigaspora</taxon>
    </lineage>
</organism>
<keyword evidence="1" id="KW-0833">Ubl conjugation pathway</keyword>
<dbReference type="AlphaFoldDB" id="A0A397VLC5"/>
<accession>A0A397VLC5</accession>
<dbReference type="InterPro" id="IPR038765">
    <property type="entry name" value="Papain-like_cys_pep_sf"/>
</dbReference>
<dbReference type="SUPFAM" id="SSF54001">
    <property type="entry name" value="Cysteine proteinases"/>
    <property type="match status" value="1"/>
</dbReference>
<dbReference type="Pfam" id="PF12436">
    <property type="entry name" value="USP7_ICP0_bdg"/>
    <property type="match status" value="1"/>
</dbReference>
<dbReference type="InterPro" id="IPR050164">
    <property type="entry name" value="Peptidase_C19"/>
</dbReference>
<dbReference type="InterPro" id="IPR001394">
    <property type="entry name" value="Peptidase_C19_UCH"/>
</dbReference>
<dbReference type="GO" id="GO:0031647">
    <property type="term" value="P:regulation of protein stability"/>
    <property type="evidence" value="ECO:0007669"/>
    <property type="project" value="TreeGrafter"/>
</dbReference>
<dbReference type="InterPro" id="IPR028889">
    <property type="entry name" value="USP"/>
</dbReference>
<dbReference type="Gene3D" id="3.10.20.90">
    <property type="entry name" value="Phosphatidylinositol 3-kinase Catalytic Subunit, Chain A, domain 1"/>
    <property type="match status" value="2"/>
</dbReference>
<dbReference type="GO" id="GO:0005829">
    <property type="term" value="C:cytosol"/>
    <property type="evidence" value="ECO:0007669"/>
    <property type="project" value="TreeGrafter"/>
</dbReference>
<dbReference type="Gene3D" id="2.60.210.10">
    <property type="entry name" value="Apoptosis, Tumor Necrosis Factor Receptor Associated Protein 2, Chain A"/>
    <property type="match status" value="1"/>
</dbReference>
<dbReference type="SUPFAM" id="SSF49599">
    <property type="entry name" value="TRAF domain-like"/>
    <property type="match status" value="1"/>
</dbReference>
<dbReference type="InterPro" id="IPR008974">
    <property type="entry name" value="TRAF-like"/>
</dbReference>
<dbReference type="GO" id="GO:0004843">
    <property type="term" value="F:cysteine-type deubiquitinase activity"/>
    <property type="evidence" value="ECO:0007669"/>
    <property type="project" value="InterPro"/>
</dbReference>
<sequence>MPNLGYEIKDFQYHTWNVTNWNNLPERLLGPEFEVGGWKWQILLYPFGNHNLSKISIYLKFADQQGEHVGWHACVQFVLLLWNSEEPKKYVSYHSYYRFDAENLIWGSGNFYDQNKLFIPFNNRNRPLIENGSCNITALVRDLKDLTGTLWSDRKMYNTGYIGLHNQKLRSFFNSVILSLYYIRYFRKAVYIASKANDKPARNIVSALQRIFYKLNISEYSVDPRELTRFFGWNILSIRDVRKFIRVLQDDLEEKMKNTKADGTISKLFVGTIITRIKCVDVDYEFLRSEDYYDIQFSVKSCNTLDDSFTEYVQETFLDGDNKYNAEGFGLQVAKKSVVFHSFPPILHIHLDRSEHDAQNNLVMLNNRYEFPMDIDLQKYLSPDADRSKSYKYILHGVLIHVDNNRWDRYFALLRPENNGKWAKFGNSPKITFVSIKEMLNDNYENILYNNAYMLIYYLESEIDELLCPLLPKHLPIHLHEENFSHEKEKKGNLQISIMTEEMFKNHKGLSIINLYDQRFPLSEVSQLEILETDTLSTFKNAVATKFKIPIYQTRFWRIRKQGNNDFRLHDLITDDLIDTSMDEIRPILYMEVYEKLIDVKKKPLKTSSIIIFIKYFNPHTQSLEGLGQLYVRKDYTINVLFPALRKRKQLPSDTLLDIYIEIEPNIIEMMNPNFTFEGHDIRNGDIICFQKTLTNREIQEHISANRFYSIPRFCESLSKNVVVRFKSIFGYKDPIPEFKLILNKKLTYKSVVNQVAIHLNIDPLKLRFISVGSSGEPTSNIDSTTVQTLSKMLKEFSCLYYEIL</sequence>
<dbReference type="PROSITE" id="PS50144">
    <property type="entry name" value="MATH"/>
    <property type="match status" value="1"/>
</dbReference>
<dbReference type="STRING" id="44941.A0A397VLC5"/>
<evidence type="ECO:0000313" key="5">
    <source>
        <dbReference type="Proteomes" id="UP000266673"/>
    </source>
</evidence>
<dbReference type="InterPro" id="IPR002083">
    <property type="entry name" value="MATH/TRAF_dom"/>
</dbReference>
<feature type="domain" description="MATH" evidence="2">
    <location>
        <begin position="11"/>
        <end position="140"/>
    </location>
</feature>
<evidence type="ECO:0000259" key="3">
    <source>
        <dbReference type="PROSITE" id="PS50235"/>
    </source>
</evidence>
<dbReference type="GO" id="GO:0016579">
    <property type="term" value="P:protein deubiquitination"/>
    <property type="evidence" value="ECO:0007669"/>
    <property type="project" value="InterPro"/>
</dbReference>
<dbReference type="PROSITE" id="PS50235">
    <property type="entry name" value="USP_3"/>
    <property type="match status" value="1"/>
</dbReference>
<dbReference type="OrthoDB" id="289038at2759"/>
<evidence type="ECO:0000313" key="4">
    <source>
        <dbReference type="EMBL" id="RIB22127.1"/>
    </source>
</evidence>
<reference evidence="4 5" key="1">
    <citation type="submission" date="2018-06" db="EMBL/GenBank/DDBJ databases">
        <title>Comparative genomics reveals the genomic features of Rhizophagus irregularis, R. cerebriforme, R. diaphanum and Gigaspora rosea, and their symbiotic lifestyle signature.</title>
        <authorList>
            <person name="Morin E."/>
            <person name="San Clemente H."/>
            <person name="Chen E.C.H."/>
            <person name="De La Providencia I."/>
            <person name="Hainaut M."/>
            <person name="Kuo A."/>
            <person name="Kohler A."/>
            <person name="Murat C."/>
            <person name="Tang N."/>
            <person name="Roy S."/>
            <person name="Loubradou J."/>
            <person name="Henrissat B."/>
            <person name="Grigoriev I.V."/>
            <person name="Corradi N."/>
            <person name="Roux C."/>
            <person name="Martin F.M."/>
        </authorList>
    </citation>
    <scope>NUCLEOTIDE SEQUENCE [LARGE SCALE GENOMIC DNA]</scope>
    <source>
        <strain evidence="4 5">DAOM 194757</strain>
    </source>
</reference>
<dbReference type="InterPro" id="IPR024729">
    <property type="entry name" value="USP7_ICP0-binding_dom"/>
</dbReference>
<name>A0A397VLC5_9GLOM</name>
<proteinExistence type="predicted"/>
<dbReference type="GO" id="GO:0005634">
    <property type="term" value="C:nucleus"/>
    <property type="evidence" value="ECO:0007669"/>
    <property type="project" value="TreeGrafter"/>
</dbReference>
<dbReference type="EMBL" id="QKWP01000323">
    <property type="protein sequence ID" value="RIB22127.1"/>
    <property type="molecule type" value="Genomic_DNA"/>
</dbReference>
<comment type="caution">
    <text evidence="4">The sequence shown here is derived from an EMBL/GenBank/DDBJ whole genome shotgun (WGS) entry which is preliminary data.</text>
</comment>
<evidence type="ECO:0000256" key="1">
    <source>
        <dbReference type="ARBA" id="ARBA00022786"/>
    </source>
</evidence>
<dbReference type="PANTHER" id="PTHR24006">
    <property type="entry name" value="UBIQUITIN CARBOXYL-TERMINAL HYDROLASE"/>
    <property type="match status" value="1"/>
</dbReference>
<dbReference type="Gene3D" id="3.90.70.10">
    <property type="entry name" value="Cysteine proteinases"/>
    <property type="match status" value="1"/>
</dbReference>
<keyword evidence="5" id="KW-1185">Reference proteome</keyword>
<feature type="domain" description="USP" evidence="3">
    <location>
        <begin position="162"/>
        <end position="460"/>
    </location>
</feature>
<dbReference type="Pfam" id="PF22486">
    <property type="entry name" value="MATH_2"/>
    <property type="match status" value="1"/>
</dbReference>
<evidence type="ECO:0008006" key="6">
    <source>
        <dbReference type="Google" id="ProtNLM"/>
    </source>
</evidence>
<protein>
    <recommendedName>
        <fullName evidence="6">Ubiquitinyl hydrolase 1</fullName>
    </recommendedName>
</protein>
<evidence type="ECO:0000259" key="2">
    <source>
        <dbReference type="PROSITE" id="PS50144"/>
    </source>
</evidence>
<dbReference type="Proteomes" id="UP000266673">
    <property type="component" value="Unassembled WGS sequence"/>
</dbReference>
<dbReference type="PANTHER" id="PTHR24006:SF644">
    <property type="entry name" value="UBIQUITIN CARBOXYL-TERMINAL HYDROLASE 7"/>
    <property type="match status" value="1"/>
</dbReference>
<gene>
    <name evidence="4" type="ORF">C2G38_2243495</name>
</gene>